<dbReference type="Pfam" id="PF02899">
    <property type="entry name" value="Phage_int_SAM_1"/>
    <property type="match status" value="1"/>
</dbReference>
<dbReference type="InterPro" id="IPR013762">
    <property type="entry name" value="Integrase-like_cat_sf"/>
</dbReference>
<protein>
    <submittedName>
        <fullName evidence="7">Phage integrase domain/SAM domain-containing protein</fullName>
    </submittedName>
</protein>
<dbReference type="InterPro" id="IPR010998">
    <property type="entry name" value="Integrase_recombinase_N"/>
</dbReference>
<accession>A0A9W3KK16</accession>
<dbReference type="SUPFAM" id="SSF56349">
    <property type="entry name" value="DNA breaking-rejoining enzymes"/>
    <property type="match status" value="1"/>
</dbReference>
<keyword evidence="7" id="KW-0614">Plasmid</keyword>
<evidence type="ECO:0000313" key="8">
    <source>
        <dbReference type="Proteomes" id="UP000018566"/>
    </source>
</evidence>
<dbReference type="KEGG" id="bthu:YBT1518_31295"/>
<evidence type="ECO:0000313" key="7">
    <source>
        <dbReference type="EMBL" id="AHA75741.1"/>
    </source>
</evidence>
<geneLocation type="plasmid" evidence="7 8">
    <name>pBMB0233</name>
</geneLocation>
<feature type="domain" description="Core-binding (CB)" evidence="6">
    <location>
        <begin position="4"/>
        <end position="94"/>
    </location>
</feature>
<dbReference type="Proteomes" id="UP000018566">
    <property type="component" value="Plasmid pBMB0233"/>
</dbReference>
<dbReference type="PROSITE" id="PS51900">
    <property type="entry name" value="CB"/>
    <property type="match status" value="1"/>
</dbReference>
<keyword evidence="2 4" id="KW-0238">DNA-binding</keyword>
<dbReference type="InterPro" id="IPR044068">
    <property type="entry name" value="CB"/>
</dbReference>
<name>A0A9W3KK16_BACTU</name>
<proteinExistence type="predicted"/>
<dbReference type="GO" id="GO:0006310">
    <property type="term" value="P:DNA recombination"/>
    <property type="evidence" value="ECO:0007669"/>
    <property type="project" value="UniProtKB-KW"/>
</dbReference>
<dbReference type="InterPro" id="IPR011010">
    <property type="entry name" value="DNA_brk_join_enz"/>
</dbReference>
<dbReference type="RefSeq" id="WP_023524010.1">
    <property type="nucleotide sequence ID" value="NC_022882.1"/>
</dbReference>
<dbReference type="CDD" id="cd00397">
    <property type="entry name" value="DNA_BRE_C"/>
    <property type="match status" value="1"/>
</dbReference>
<sequence>MNRKEFENTLQNFSFFLASRGRKASTIKRYVYDIEDFGRWLQTSNRFQEKNSWNKIDQEDFEAYFQELIYKRKYGEKTIHRIAVVLKKLYQFLDIPSPIVEMQGITPPNRALRKEDFITKEEEKKLKNILSSPEGLSEEQLSVRPLLIDRNVSILSLLLDYGLTLQELVSLQMQQVHFGKNMITVLHNKGTERRMMLREEDKIRLFTYYKTIPEPVRPRYHSTDPLLVAFDFKRGTFRWVYDNDAPKALTAIAVQKMIRLEVARAQLRKGISAQHLRNTFILRCLEKNMSTEEIIKRTGFLSHLSVKRYIEYANQHSHGKII</sequence>
<evidence type="ECO:0000256" key="4">
    <source>
        <dbReference type="PROSITE-ProRule" id="PRU01248"/>
    </source>
</evidence>
<organism evidence="7 8">
    <name type="scientific">Bacillus thuringiensis YBT-1518</name>
    <dbReference type="NCBI Taxonomy" id="529122"/>
    <lineage>
        <taxon>Bacteria</taxon>
        <taxon>Bacillati</taxon>
        <taxon>Bacillota</taxon>
        <taxon>Bacilli</taxon>
        <taxon>Bacillales</taxon>
        <taxon>Bacillaceae</taxon>
        <taxon>Bacillus</taxon>
        <taxon>Bacillus cereus group</taxon>
    </lineage>
</organism>
<evidence type="ECO:0000256" key="3">
    <source>
        <dbReference type="ARBA" id="ARBA00023172"/>
    </source>
</evidence>
<evidence type="ECO:0000256" key="1">
    <source>
        <dbReference type="ARBA" id="ARBA00022908"/>
    </source>
</evidence>
<dbReference type="InterPro" id="IPR002104">
    <property type="entry name" value="Integrase_catalytic"/>
</dbReference>
<keyword evidence="1" id="KW-0229">DNA integration</keyword>
<dbReference type="PANTHER" id="PTHR30349:SF86">
    <property type="entry name" value="INTEGRASE_RECOMBINASE AQ_AA09-RELATED"/>
    <property type="match status" value="1"/>
</dbReference>
<evidence type="ECO:0000259" key="5">
    <source>
        <dbReference type="PROSITE" id="PS51898"/>
    </source>
</evidence>
<dbReference type="InterPro" id="IPR004107">
    <property type="entry name" value="Integrase_SAM-like_N"/>
</dbReference>
<reference evidence="7 8" key="1">
    <citation type="submission" date="2013-05" db="EMBL/GenBank/DDBJ databases">
        <title>Complete genome sequence of Bacillus thuringiensis YBT-1518, a typical strain with high toxicity to nematode.</title>
        <authorList>
            <person name="Wang P."/>
            <person name="Zhang C."/>
            <person name="Guo M."/>
            <person name="Guo S."/>
            <person name="Zhu Y."/>
            <person name="Zheng J."/>
            <person name="Zhu L."/>
            <person name="Ruan L."/>
            <person name="Peng D."/>
            <person name="Sun M."/>
        </authorList>
    </citation>
    <scope>NUCLEOTIDE SEQUENCE [LARGE SCALE GENOMIC DNA]</scope>
    <source>
        <strain evidence="7 8">YBT-1518</strain>
        <plasmid evidence="7 8">pBMB0233</plasmid>
    </source>
</reference>
<keyword evidence="3" id="KW-0233">DNA recombination</keyword>
<dbReference type="Gene3D" id="1.10.150.130">
    <property type="match status" value="1"/>
</dbReference>
<dbReference type="InterPro" id="IPR050090">
    <property type="entry name" value="Tyrosine_recombinase_XerCD"/>
</dbReference>
<dbReference type="GO" id="GO:0003677">
    <property type="term" value="F:DNA binding"/>
    <property type="evidence" value="ECO:0007669"/>
    <property type="project" value="UniProtKB-UniRule"/>
</dbReference>
<dbReference type="SUPFAM" id="SSF47823">
    <property type="entry name" value="lambda integrase-like, N-terminal domain"/>
    <property type="match status" value="1"/>
</dbReference>
<evidence type="ECO:0000259" key="6">
    <source>
        <dbReference type="PROSITE" id="PS51900"/>
    </source>
</evidence>
<dbReference type="AlphaFoldDB" id="A0A9W3KK16"/>
<gene>
    <name evidence="7" type="ORF">YBT1518_31295</name>
</gene>
<dbReference type="GO" id="GO:0015074">
    <property type="term" value="P:DNA integration"/>
    <property type="evidence" value="ECO:0007669"/>
    <property type="project" value="UniProtKB-KW"/>
</dbReference>
<dbReference type="PANTHER" id="PTHR30349">
    <property type="entry name" value="PHAGE INTEGRASE-RELATED"/>
    <property type="match status" value="1"/>
</dbReference>
<dbReference type="Pfam" id="PF00589">
    <property type="entry name" value="Phage_integrase"/>
    <property type="match status" value="1"/>
</dbReference>
<dbReference type="Gene3D" id="1.10.443.10">
    <property type="entry name" value="Intergrase catalytic core"/>
    <property type="match status" value="1"/>
</dbReference>
<evidence type="ECO:0000256" key="2">
    <source>
        <dbReference type="ARBA" id="ARBA00023125"/>
    </source>
</evidence>
<feature type="domain" description="Tyr recombinase" evidence="5">
    <location>
        <begin position="113"/>
        <end position="322"/>
    </location>
</feature>
<dbReference type="EMBL" id="CP005940">
    <property type="protein sequence ID" value="AHA75741.1"/>
    <property type="molecule type" value="Genomic_DNA"/>
</dbReference>
<dbReference type="PROSITE" id="PS51898">
    <property type="entry name" value="TYR_RECOMBINASE"/>
    <property type="match status" value="1"/>
</dbReference>